<dbReference type="EMBL" id="UINC01015480">
    <property type="protein sequence ID" value="SVA65146.1"/>
    <property type="molecule type" value="Genomic_DNA"/>
</dbReference>
<proteinExistence type="predicted"/>
<keyword evidence="1" id="KW-0472">Membrane</keyword>
<accession>A0A381XK55</accession>
<keyword evidence="1" id="KW-0812">Transmembrane</keyword>
<gene>
    <name evidence="2" type="ORF">METZ01_LOCUS118000</name>
</gene>
<evidence type="ECO:0008006" key="3">
    <source>
        <dbReference type="Google" id="ProtNLM"/>
    </source>
</evidence>
<feature type="transmembrane region" description="Helical" evidence="1">
    <location>
        <begin position="6"/>
        <end position="28"/>
    </location>
</feature>
<evidence type="ECO:0000313" key="2">
    <source>
        <dbReference type="EMBL" id="SVA65146.1"/>
    </source>
</evidence>
<keyword evidence="1" id="KW-1133">Transmembrane helix</keyword>
<sequence>MFKGFALVEIVVVTLLLGGAFIVFIEALNHTKLMQVKSEIRTVQTALLNSKINQIRSTSFSAIFPANEFVEFENNPGYSFRVIVKHTDQSFTTVYDNTTTDFKLITIEIRNGPAEDTVPILSDTFVVSNII</sequence>
<dbReference type="AlphaFoldDB" id="A0A381XK55"/>
<protein>
    <recommendedName>
        <fullName evidence="3">Type II secretion system protein GspI C-terminal domain-containing protein</fullName>
    </recommendedName>
</protein>
<name>A0A381XK55_9ZZZZ</name>
<evidence type="ECO:0000256" key="1">
    <source>
        <dbReference type="SAM" id="Phobius"/>
    </source>
</evidence>
<organism evidence="2">
    <name type="scientific">marine metagenome</name>
    <dbReference type="NCBI Taxonomy" id="408172"/>
    <lineage>
        <taxon>unclassified sequences</taxon>
        <taxon>metagenomes</taxon>
        <taxon>ecological metagenomes</taxon>
    </lineage>
</organism>
<reference evidence="2" key="1">
    <citation type="submission" date="2018-05" db="EMBL/GenBank/DDBJ databases">
        <authorList>
            <person name="Lanie J.A."/>
            <person name="Ng W.-L."/>
            <person name="Kazmierczak K.M."/>
            <person name="Andrzejewski T.M."/>
            <person name="Davidsen T.M."/>
            <person name="Wayne K.J."/>
            <person name="Tettelin H."/>
            <person name="Glass J.I."/>
            <person name="Rusch D."/>
            <person name="Podicherti R."/>
            <person name="Tsui H.-C.T."/>
            <person name="Winkler M.E."/>
        </authorList>
    </citation>
    <scope>NUCLEOTIDE SEQUENCE</scope>
</reference>